<dbReference type="InParanoid" id="A0A6N7EW83"/>
<dbReference type="Pfam" id="PF04314">
    <property type="entry name" value="PCuAC"/>
    <property type="match status" value="1"/>
</dbReference>
<reference evidence="1 2" key="1">
    <citation type="submission" date="2019-10" db="EMBL/GenBank/DDBJ databases">
        <title>Cardiobacteriales fam. a chemoheterotrophic member of the order Cardiobacteriales, and proposal of Cardiobacteriales fam. nov.</title>
        <authorList>
            <person name="Wang C."/>
        </authorList>
    </citation>
    <scope>NUCLEOTIDE SEQUENCE [LARGE SCALE GENOMIC DNA]</scope>
    <source>
        <strain evidence="1 2">ML27</strain>
    </source>
</reference>
<evidence type="ECO:0000313" key="2">
    <source>
        <dbReference type="Proteomes" id="UP000471298"/>
    </source>
</evidence>
<dbReference type="InterPro" id="IPR007410">
    <property type="entry name" value="LpqE-like"/>
</dbReference>
<dbReference type="Gene3D" id="2.60.40.1890">
    <property type="entry name" value="PCu(A)C copper chaperone"/>
    <property type="match status" value="1"/>
</dbReference>
<protein>
    <submittedName>
        <fullName evidence="1">Copper chaperone PCu(A)C</fullName>
    </submittedName>
</protein>
<gene>
    <name evidence="1" type="ORF">GCU85_03535</name>
</gene>
<accession>A0A6N7EW83</accession>
<name>A0A6N7EW83_9GAMM</name>
<dbReference type="AlphaFoldDB" id="A0A6N7EW83"/>
<dbReference type="PANTHER" id="PTHR36302:SF1">
    <property type="entry name" value="COPPER CHAPERONE PCU(A)C"/>
    <property type="match status" value="1"/>
</dbReference>
<evidence type="ECO:0000313" key="1">
    <source>
        <dbReference type="EMBL" id="MPV85810.1"/>
    </source>
</evidence>
<proteinExistence type="predicted"/>
<dbReference type="Proteomes" id="UP000471298">
    <property type="component" value="Unassembled WGS sequence"/>
</dbReference>
<dbReference type="InterPro" id="IPR058248">
    <property type="entry name" value="Lxx211020-like"/>
</dbReference>
<dbReference type="EMBL" id="WHNW01000003">
    <property type="protein sequence ID" value="MPV85810.1"/>
    <property type="molecule type" value="Genomic_DNA"/>
</dbReference>
<dbReference type="PANTHER" id="PTHR36302">
    <property type="entry name" value="BLR7088 PROTEIN"/>
    <property type="match status" value="1"/>
</dbReference>
<keyword evidence="2" id="KW-1185">Reference proteome</keyword>
<dbReference type="InterPro" id="IPR036182">
    <property type="entry name" value="PCuAC_sf"/>
</dbReference>
<sequence length="191" mass="20676">MIDKCNRGRCNGFVINGLWLDKSGFNRFGWAVKLSLALILQVGAFSGLHAQEHSESQRATKQSAIKQRAIHLSGCIIQAPIPGAKATGAYVTINYQGSATIALVGAAFADLAARVEIHEMTMKNGTMSMQAIDKLTLNSGDTQLKKGGYHVMIMGLQQELLPNETYTMTLMFDQHPPATCEAVVKSVADIH</sequence>
<organism evidence="1 2">
    <name type="scientific">Ostreibacterium oceani</name>
    <dbReference type="NCBI Taxonomy" id="2654998"/>
    <lineage>
        <taxon>Bacteria</taxon>
        <taxon>Pseudomonadati</taxon>
        <taxon>Pseudomonadota</taxon>
        <taxon>Gammaproteobacteria</taxon>
        <taxon>Cardiobacteriales</taxon>
        <taxon>Ostreibacteriaceae</taxon>
        <taxon>Ostreibacterium</taxon>
    </lineage>
</organism>
<comment type="caution">
    <text evidence="1">The sequence shown here is derived from an EMBL/GenBank/DDBJ whole genome shotgun (WGS) entry which is preliminary data.</text>
</comment>
<dbReference type="SUPFAM" id="SSF110087">
    <property type="entry name" value="DR1885-like metal-binding protein"/>
    <property type="match status" value="1"/>
</dbReference>